<keyword evidence="8" id="KW-1185">Reference proteome</keyword>
<feature type="compositionally biased region" description="Low complexity" evidence="4">
    <location>
        <begin position="301"/>
        <end position="379"/>
    </location>
</feature>
<feature type="compositionally biased region" description="Polar residues" evidence="4">
    <location>
        <begin position="416"/>
        <end position="427"/>
    </location>
</feature>
<feature type="signal peptide" evidence="5">
    <location>
        <begin position="1"/>
        <end position="19"/>
    </location>
</feature>
<feature type="domain" description="Serpin" evidence="6">
    <location>
        <begin position="936"/>
        <end position="1362"/>
    </location>
</feature>
<feature type="region of interest" description="Disordered" evidence="4">
    <location>
        <begin position="243"/>
        <end position="379"/>
    </location>
</feature>
<protein>
    <recommendedName>
        <fullName evidence="6">Serpin domain-containing protein</fullName>
    </recommendedName>
</protein>
<evidence type="ECO:0000256" key="4">
    <source>
        <dbReference type="SAM" id="MobiDB-lite"/>
    </source>
</evidence>
<name>A0AA38HPV9_9CUCU</name>
<accession>A0AA38HPV9</accession>
<feature type="compositionally biased region" description="Low complexity" evidence="4">
    <location>
        <begin position="432"/>
        <end position="458"/>
    </location>
</feature>
<evidence type="ECO:0000256" key="2">
    <source>
        <dbReference type="ARBA" id="ARBA00022900"/>
    </source>
</evidence>
<dbReference type="GO" id="GO:0005615">
    <property type="term" value="C:extracellular space"/>
    <property type="evidence" value="ECO:0007669"/>
    <property type="project" value="InterPro"/>
</dbReference>
<feature type="compositionally biased region" description="Low complexity" evidence="4">
    <location>
        <begin position="720"/>
        <end position="739"/>
    </location>
</feature>
<dbReference type="InterPro" id="IPR042185">
    <property type="entry name" value="Serpin_sf_2"/>
</dbReference>
<dbReference type="Proteomes" id="UP001168821">
    <property type="component" value="Unassembled WGS sequence"/>
</dbReference>
<comment type="caution">
    <text evidence="7">The sequence shown here is derived from an EMBL/GenBank/DDBJ whole genome shotgun (WGS) entry which is preliminary data.</text>
</comment>
<dbReference type="InterPro" id="IPR036186">
    <property type="entry name" value="Serpin_sf"/>
</dbReference>
<organism evidence="7 8">
    <name type="scientific">Zophobas morio</name>
    <dbReference type="NCBI Taxonomy" id="2755281"/>
    <lineage>
        <taxon>Eukaryota</taxon>
        <taxon>Metazoa</taxon>
        <taxon>Ecdysozoa</taxon>
        <taxon>Arthropoda</taxon>
        <taxon>Hexapoda</taxon>
        <taxon>Insecta</taxon>
        <taxon>Pterygota</taxon>
        <taxon>Neoptera</taxon>
        <taxon>Endopterygota</taxon>
        <taxon>Coleoptera</taxon>
        <taxon>Polyphaga</taxon>
        <taxon>Cucujiformia</taxon>
        <taxon>Tenebrionidae</taxon>
        <taxon>Zophobas</taxon>
    </lineage>
</organism>
<evidence type="ECO:0000256" key="3">
    <source>
        <dbReference type="RuleBase" id="RU000411"/>
    </source>
</evidence>
<dbReference type="Gene3D" id="2.30.39.10">
    <property type="entry name" value="Alpha-1-antitrypsin, domain 1"/>
    <property type="match status" value="1"/>
</dbReference>
<keyword evidence="1" id="KW-0646">Protease inhibitor</keyword>
<dbReference type="PANTHER" id="PTHR11461">
    <property type="entry name" value="SERINE PROTEASE INHIBITOR, SERPIN"/>
    <property type="match status" value="1"/>
</dbReference>
<dbReference type="InterPro" id="IPR023795">
    <property type="entry name" value="Serpin_CS"/>
</dbReference>
<reference evidence="7" key="1">
    <citation type="journal article" date="2023" name="G3 (Bethesda)">
        <title>Whole genome assemblies of Zophobas morio and Tenebrio molitor.</title>
        <authorList>
            <person name="Kaur S."/>
            <person name="Stinson S.A."/>
            <person name="diCenzo G.C."/>
        </authorList>
    </citation>
    <scope>NUCLEOTIDE SEQUENCE</scope>
    <source>
        <strain evidence="7">QUZm001</strain>
    </source>
</reference>
<evidence type="ECO:0000259" key="6">
    <source>
        <dbReference type="SMART" id="SM00093"/>
    </source>
</evidence>
<feature type="compositionally biased region" description="Basic and acidic residues" evidence="4">
    <location>
        <begin position="263"/>
        <end position="273"/>
    </location>
</feature>
<dbReference type="Gene3D" id="3.30.497.10">
    <property type="entry name" value="Antithrombin, subunit I, domain 2"/>
    <property type="match status" value="1"/>
</dbReference>
<dbReference type="PROSITE" id="PS00284">
    <property type="entry name" value="SERPIN"/>
    <property type="match status" value="1"/>
</dbReference>
<dbReference type="InterPro" id="IPR000215">
    <property type="entry name" value="Serpin_fam"/>
</dbReference>
<proteinExistence type="inferred from homology"/>
<dbReference type="GO" id="GO:0004867">
    <property type="term" value="F:serine-type endopeptidase inhibitor activity"/>
    <property type="evidence" value="ECO:0007669"/>
    <property type="project" value="UniProtKB-KW"/>
</dbReference>
<evidence type="ECO:0000256" key="5">
    <source>
        <dbReference type="SAM" id="SignalP"/>
    </source>
</evidence>
<dbReference type="Pfam" id="PF00079">
    <property type="entry name" value="Serpin"/>
    <property type="match status" value="1"/>
</dbReference>
<dbReference type="InterPro" id="IPR023796">
    <property type="entry name" value="Serpin_dom"/>
</dbReference>
<evidence type="ECO:0000256" key="1">
    <source>
        <dbReference type="ARBA" id="ARBA00022690"/>
    </source>
</evidence>
<feature type="region of interest" description="Disordered" evidence="4">
    <location>
        <begin position="822"/>
        <end position="841"/>
    </location>
</feature>
<evidence type="ECO:0000313" key="8">
    <source>
        <dbReference type="Proteomes" id="UP001168821"/>
    </source>
</evidence>
<dbReference type="SMART" id="SM00093">
    <property type="entry name" value="SERPIN"/>
    <property type="match status" value="1"/>
</dbReference>
<dbReference type="InterPro" id="IPR042178">
    <property type="entry name" value="Serpin_sf_1"/>
</dbReference>
<keyword evidence="2" id="KW-0722">Serine protease inhibitor</keyword>
<feature type="region of interest" description="Disordered" evidence="4">
    <location>
        <begin position="412"/>
        <end position="458"/>
    </location>
</feature>
<evidence type="ECO:0000313" key="7">
    <source>
        <dbReference type="EMBL" id="KAJ3640632.1"/>
    </source>
</evidence>
<dbReference type="EMBL" id="JALNTZ010000009">
    <property type="protein sequence ID" value="KAJ3640632.1"/>
    <property type="molecule type" value="Genomic_DNA"/>
</dbReference>
<feature type="chain" id="PRO_5041458008" description="Serpin domain-containing protein" evidence="5">
    <location>
        <begin position="20"/>
        <end position="1365"/>
    </location>
</feature>
<feature type="region of interest" description="Disordered" evidence="4">
    <location>
        <begin position="712"/>
        <end position="739"/>
    </location>
</feature>
<gene>
    <name evidence="7" type="ORF">Zmor_027184</name>
</gene>
<dbReference type="SUPFAM" id="SSF56574">
    <property type="entry name" value="Serpins"/>
    <property type="match status" value="1"/>
</dbReference>
<comment type="similarity">
    <text evidence="3">Belongs to the serpin family.</text>
</comment>
<dbReference type="PANTHER" id="PTHR11461:SF372">
    <property type="entry name" value="ACCESSORY GLAND PROTEIN ACP76A-RELATED"/>
    <property type="match status" value="1"/>
</dbReference>
<keyword evidence="5" id="KW-0732">Signal</keyword>
<sequence length="1365" mass="149464">MWRLLLLALLAAADDTVDKDGESSRKILGSSVVTSVSVIMDAGNGSKIYADAVGRPVSKPQAAGDVASPIDLLNPDRYEFYTFDDTGDLVKRLMTLEEIHDIIATGDDEGLTLDAFTGNGFIPEKRVNDVVNNVQNVLKEEIKMHKNPDKNQFDTPDVSDSWSMILPAVFGNSGEDIKPEAPIIHVTPDTIMVEPEINVMATTEQISTTEKVMTLQTKKTTPRSTTTTTERTPMINVEIITNSNSTTEKTNNEGEEEGQVVEIKPHNDDDLTKESVAPLQVSKTTKRPYPVKVTTFRPTKKPIISSTSTTPRSISTTTTKPSTTPSSTTTSTTTTTRPTTTSTTPRPTTTTSTTPRSVPTTTTTTTTSTTPITSTTTRATSTTTQITTLKSNQVIEDTLGQSSTVIFEKVAPPQPSTTTEQITTSQAPPIPEIVTSTPTTTSTETPTTTTEIPSTTTLPESTTTEIFTTTEEPKLTSFVTLSKIVPVTTTTTPTTSTFAPLSTFFVVSDNKQNESPQNDITDDLNTLSTEYVTSSKLPTNFSTTTESQSTDKASTALDQLLLTSTNIYEINSELSEVRVTTDNVDESTTSTEDKTTEKFLIRVTNPTEAPMTTTTDQTFIEAIEQLMSQAVGTPAPPIESEKEAMLVQDMMMNSGNKTMPEVMSEAATIASKLVGIGEESTTVPPTTFDDLGLLSDSVGSLLSQVYGQGSTTMEYDTPSTTMESTTEAITTTTPGTTTTTTEAFVPHIINITIIRNENRTQPKPAKSDLSLEKEYENLYNEMKKNSSLGSMVQNDEVLKTEATSFNQKEDTTEMMVDTTTEQITTTELPSSTTTSSTTKSSTTVDLKPSIVITINENKTEPDNTKWMLVSTLAPHSDVQVQPTEEAPSHQIASIVDPPSPVDLVPKPLQGFGLEDSTAKLDTDIYQFVQLCNELAFGFWKSVTTGISAARSVIVSPFAATSLLAMVFLGARGATSGEMNEILKLDDMVTFNPHLIFKNVSESIEANPDSGVAISSIIRELFSDRSKGKLLGFYKERVRQFYDGHVEEASFKEIGDIIRRRTNLLVKKNTDGKIMEFLKESTIIPKPPLAGVSVSIFETDCSQGSSEGRDGELHFVVLPSLRQRRLIPIPATVYRSGFLAGYEPSLDATAAALGTKDQVVSTIFIIPGQQGSSAPGDGLARLEKRLVESSFKKGAWSRLLRSLIPRPGLELQLPRFQHRSLINATQSLKRMGLHELFDAHKADLKGLNGAAHELHLSEVLQVNEFATCGERRIGEAHHREVYPATVERRSRLLLEEWEEPRDYQRAFHDPLHDPSLLELPLALRPRQARLPEAPRLRFDRPFLYFVRHNPSGLILHMGRFHPRLLP</sequence>